<keyword evidence="3" id="KW-0540">Nuclease</keyword>
<dbReference type="Proteomes" id="UP000617544">
    <property type="component" value="Unassembled WGS sequence"/>
</dbReference>
<organism evidence="3 4">
    <name type="scientific">Pyrococcus horikoshii</name>
    <dbReference type="NCBI Taxonomy" id="53953"/>
    <lineage>
        <taxon>Archaea</taxon>
        <taxon>Methanobacteriati</taxon>
        <taxon>Methanobacteriota</taxon>
        <taxon>Thermococci</taxon>
        <taxon>Thermococcales</taxon>
        <taxon>Thermococcaceae</taxon>
        <taxon>Pyrococcus</taxon>
    </lineage>
</organism>
<gene>
    <name evidence="3" type="ORF">HA331_07350</name>
</gene>
<sequence length="266" mass="30114">MANEEAVKQHLILPTLSALGWKVDDPKEVRPEEKTEEGRADYALIKDGRIVAFLEAKNLSVNPVKAVTQLAKYCFDRGVEVGIVSNGRFWIIVKAFEPGKDIRDRIVTRVDVEEEPLDRIILKLSCISKEKIERILEMCEALNKIESGVKTLKSLGISEGEIANYVLSLPLRGAFPPEDVHPSEKVKGVYILDFNWKYLPVPDGTLKGALITLMEYLKEKEEEEREKKILEKAIAEIKTKHIPNEKIIFLIKGIEKEKGIKVLISL</sequence>
<keyword evidence="1" id="KW-0175">Coiled coil</keyword>
<keyword evidence="3" id="KW-0378">Hydrolase</keyword>
<dbReference type="GO" id="GO:0005524">
    <property type="term" value="F:ATP binding"/>
    <property type="evidence" value="ECO:0007669"/>
    <property type="project" value="UniProtKB-KW"/>
</dbReference>
<dbReference type="Gene3D" id="3.90.1570.30">
    <property type="match status" value="1"/>
</dbReference>
<dbReference type="EMBL" id="DUJN01000007">
    <property type="protein sequence ID" value="HII61540.1"/>
    <property type="molecule type" value="Genomic_DNA"/>
</dbReference>
<reference evidence="3" key="1">
    <citation type="journal article" date="2020" name="bioRxiv">
        <title>A rank-normalized archaeal taxonomy based on genome phylogeny resolves widespread incomplete and uneven classifications.</title>
        <authorList>
            <person name="Rinke C."/>
            <person name="Chuvochina M."/>
            <person name="Mussig A.J."/>
            <person name="Chaumeil P.-A."/>
            <person name="Waite D.W."/>
            <person name="Whitman W.B."/>
            <person name="Parks D.H."/>
            <person name="Hugenholtz P."/>
        </authorList>
    </citation>
    <scope>NUCLEOTIDE SEQUENCE</scope>
    <source>
        <strain evidence="3">UBA8834</strain>
    </source>
</reference>
<protein>
    <submittedName>
        <fullName evidence="3">Restriction endonuclease</fullName>
    </submittedName>
</protein>
<evidence type="ECO:0000256" key="1">
    <source>
        <dbReference type="SAM" id="Coils"/>
    </source>
</evidence>
<dbReference type="Pfam" id="PF04313">
    <property type="entry name" value="HSDR_N"/>
    <property type="match status" value="1"/>
</dbReference>
<dbReference type="GO" id="GO:0009307">
    <property type="term" value="P:DNA restriction-modification system"/>
    <property type="evidence" value="ECO:0007669"/>
    <property type="project" value="UniProtKB-KW"/>
</dbReference>
<dbReference type="OMA" id="WNNPEEV"/>
<proteinExistence type="predicted"/>
<name>A0A832T2V6_PYRHR</name>
<evidence type="ECO:0000313" key="3">
    <source>
        <dbReference type="EMBL" id="HII61540.1"/>
    </source>
</evidence>
<feature type="coiled-coil region" evidence="1">
    <location>
        <begin position="206"/>
        <end position="240"/>
    </location>
</feature>
<keyword evidence="3" id="KW-0255">Endonuclease</keyword>
<feature type="domain" description="Restriction endonuclease type I HsdR N-terminal" evidence="2">
    <location>
        <begin position="35"/>
        <end position="98"/>
    </location>
</feature>
<accession>A0A832T2V6</accession>
<comment type="caution">
    <text evidence="3">The sequence shown here is derived from an EMBL/GenBank/DDBJ whole genome shotgun (WGS) entry which is preliminary data.</text>
</comment>
<evidence type="ECO:0000313" key="4">
    <source>
        <dbReference type="Proteomes" id="UP000617544"/>
    </source>
</evidence>
<dbReference type="GO" id="GO:0003677">
    <property type="term" value="F:DNA binding"/>
    <property type="evidence" value="ECO:0007669"/>
    <property type="project" value="UniProtKB-KW"/>
</dbReference>
<dbReference type="InterPro" id="IPR007409">
    <property type="entry name" value="Restrct_endonuc_type1_HsdR_N"/>
</dbReference>
<dbReference type="AlphaFoldDB" id="A0A832T2V6"/>
<evidence type="ECO:0000259" key="2">
    <source>
        <dbReference type="Pfam" id="PF04313"/>
    </source>
</evidence>
<dbReference type="GO" id="GO:0009035">
    <property type="term" value="F:type I site-specific deoxyribonuclease activity"/>
    <property type="evidence" value="ECO:0007669"/>
    <property type="project" value="UniProtKB-EC"/>
</dbReference>